<dbReference type="OrthoDB" id="6431454at2759"/>
<dbReference type="InterPro" id="IPR058586">
    <property type="entry name" value="Ajm-1"/>
</dbReference>
<dbReference type="PANTHER" id="PTHR21517:SF3">
    <property type="entry name" value="APICAL JUNCTION COMPONENT 1 HOMOLOG"/>
    <property type="match status" value="1"/>
</dbReference>
<name>A0A813ZAB3_9BILA</name>
<dbReference type="GO" id="GO:0043296">
    <property type="term" value="C:apical junction complex"/>
    <property type="evidence" value="ECO:0007669"/>
    <property type="project" value="TreeGrafter"/>
</dbReference>
<dbReference type="AlphaFoldDB" id="A0A813ZAB3"/>
<feature type="compositionally biased region" description="Polar residues" evidence="4">
    <location>
        <begin position="19"/>
        <end position="39"/>
    </location>
</feature>
<evidence type="ECO:0008006" key="10">
    <source>
        <dbReference type="Google" id="ProtNLM"/>
    </source>
</evidence>
<feature type="domain" description="MYND-type" evidence="5">
    <location>
        <begin position="229"/>
        <end position="278"/>
    </location>
</feature>
<evidence type="ECO:0000313" key="9">
    <source>
        <dbReference type="Proteomes" id="UP000663829"/>
    </source>
</evidence>
<dbReference type="EMBL" id="CAJOBC010001469">
    <property type="protein sequence ID" value="CAF3680231.1"/>
    <property type="molecule type" value="Genomic_DNA"/>
</dbReference>
<dbReference type="EMBL" id="CAJNOQ010001469">
    <property type="protein sequence ID" value="CAF0897156.1"/>
    <property type="molecule type" value="Genomic_DNA"/>
</dbReference>
<gene>
    <name evidence="7" type="ORF">GPM918_LOCUS8437</name>
    <name evidence="8" type="ORF">SRO942_LOCUS8437</name>
</gene>
<dbReference type="Pfam" id="PF01753">
    <property type="entry name" value="zf-MYND"/>
    <property type="match status" value="1"/>
</dbReference>
<keyword evidence="3" id="KW-0862">Zinc</keyword>
<comment type="caution">
    <text evidence="7">The sequence shown here is derived from an EMBL/GenBank/DDBJ whole genome shotgun (WGS) entry which is preliminary data.</text>
</comment>
<sequence>MNEDRPLIKQSMVRKLRTSCSQSNVFPSSSTDSSPNINNIKRKPLYSTDDYLPYSLEDEGYASVTTTNTLFDSQSMETSLRHSRSSSFTKKSQKNDSDTDDSELLNNMIDWQSLTKQVQNLVDRLDNWLHEPLQDRHLRIEQSYTPNSYPVLQTTLTPLKIDLLSRTTTSKISNQSNITVNFVSRDNHVDNTTLPRSDSTVNTTRSKKIKTTRLTEVNDQTPIQRSQCCTYCTKFIPLFNKSYVNDNLKQYTMCPYCEDIYCNKLCQKNDWILHKQNCHLSYIYSCCGYILRLIKSNSYFLIRLSALARSGYLTSGRGAVTLYFDNMQEVESYVNYNTKYNRLMSVYWPLNTNSNKSTKNLRPIESERLNELCLMYEPQKEFICHVSINTVNYKLVDINLQQYHQSNNSTLLLTSLYENSNGTDITTIRQAYFANLQIELRKRGIEVEEHYPELYEKLCEYISSTETYQHFTPICLFMRHHYSKQLFMCVIMPDSDLDRSWLIDRCLLNQLNICDS</sequence>
<dbReference type="Gene3D" id="6.10.140.2220">
    <property type="match status" value="1"/>
</dbReference>
<dbReference type="InterPro" id="IPR038825">
    <property type="entry name" value="Apical_junction"/>
</dbReference>
<dbReference type="GO" id="GO:0008270">
    <property type="term" value="F:zinc ion binding"/>
    <property type="evidence" value="ECO:0007669"/>
    <property type="project" value="UniProtKB-KW"/>
</dbReference>
<feature type="region of interest" description="Disordered" evidence="4">
    <location>
        <begin position="19"/>
        <end position="43"/>
    </location>
</feature>
<organism evidence="7 9">
    <name type="scientific">Didymodactylos carnosus</name>
    <dbReference type="NCBI Taxonomy" id="1234261"/>
    <lineage>
        <taxon>Eukaryota</taxon>
        <taxon>Metazoa</taxon>
        <taxon>Spiralia</taxon>
        <taxon>Gnathifera</taxon>
        <taxon>Rotifera</taxon>
        <taxon>Eurotatoria</taxon>
        <taxon>Bdelloidea</taxon>
        <taxon>Philodinida</taxon>
        <taxon>Philodinidae</taxon>
        <taxon>Didymodactylos</taxon>
    </lineage>
</organism>
<evidence type="ECO:0000256" key="4">
    <source>
        <dbReference type="SAM" id="MobiDB-lite"/>
    </source>
</evidence>
<dbReference type="Pfam" id="PF26649">
    <property type="entry name" value="Ajm-1"/>
    <property type="match status" value="1"/>
</dbReference>
<evidence type="ECO:0000256" key="1">
    <source>
        <dbReference type="ARBA" id="ARBA00022723"/>
    </source>
</evidence>
<keyword evidence="1" id="KW-0479">Metal-binding</keyword>
<dbReference type="GO" id="GO:0005886">
    <property type="term" value="C:plasma membrane"/>
    <property type="evidence" value="ECO:0007669"/>
    <property type="project" value="TreeGrafter"/>
</dbReference>
<evidence type="ECO:0000313" key="7">
    <source>
        <dbReference type="EMBL" id="CAF0897156.1"/>
    </source>
</evidence>
<evidence type="ECO:0000259" key="6">
    <source>
        <dbReference type="Pfam" id="PF26649"/>
    </source>
</evidence>
<dbReference type="InterPro" id="IPR002893">
    <property type="entry name" value="Znf_MYND"/>
</dbReference>
<accession>A0A813ZAB3</accession>
<evidence type="ECO:0000256" key="3">
    <source>
        <dbReference type="ARBA" id="ARBA00022833"/>
    </source>
</evidence>
<reference evidence="7" key="1">
    <citation type="submission" date="2021-02" db="EMBL/GenBank/DDBJ databases">
        <authorList>
            <person name="Nowell W R."/>
        </authorList>
    </citation>
    <scope>NUCLEOTIDE SEQUENCE</scope>
</reference>
<evidence type="ECO:0000313" key="8">
    <source>
        <dbReference type="EMBL" id="CAF3680231.1"/>
    </source>
</evidence>
<feature type="domain" description="Apical junction molecule ajm1 alpha/beta" evidence="6">
    <location>
        <begin position="281"/>
        <end position="390"/>
    </location>
</feature>
<protein>
    <recommendedName>
        <fullName evidence="10">MYND-type domain-containing protein</fullName>
    </recommendedName>
</protein>
<keyword evidence="2" id="KW-0863">Zinc-finger</keyword>
<dbReference type="Proteomes" id="UP000681722">
    <property type="component" value="Unassembled WGS sequence"/>
</dbReference>
<evidence type="ECO:0000256" key="2">
    <source>
        <dbReference type="ARBA" id="ARBA00022771"/>
    </source>
</evidence>
<dbReference type="GO" id="GO:0045216">
    <property type="term" value="P:cell-cell junction organization"/>
    <property type="evidence" value="ECO:0007669"/>
    <property type="project" value="InterPro"/>
</dbReference>
<proteinExistence type="predicted"/>
<evidence type="ECO:0000259" key="5">
    <source>
        <dbReference type="Pfam" id="PF01753"/>
    </source>
</evidence>
<dbReference type="Proteomes" id="UP000663829">
    <property type="component" value="Unassembled WGS sequence"/>
</dbReference>
<feature type="region of interest" description="Disordered" evidence="4">
    <location>
        <begin position="75"/>
        <end position="101"/>
    </location>
</feature>
<keyword evidence="9" id="KW-1185">Reference proteome</keyword>
<dbReference type="PANTHER" id="PTHR21517">
    <property type="entry name" value="APICAL JUNCTION COMPONENT 1 HOMOLOG"/>
    <property type="match status" value="1"/>
</dbReference>